<evidence type="ECO:0000313" key="1">
    <source>
        <dbReference type="EMBL" id="KAH7914878.1"/>
    </source>
</evidence>
<comment type="caution">
    <text evidence="1">The sequence shown here is derived from an EMBL/GenBank/DDBJ whole genome shotgun (WGS) entry which is preliminary data.</text>
</comment>
<name>A0ACB8AQ60_9AGAM</name>
<keyword evidence="2" id="KW-1185">Reference proteome</keyword>
<evidence type="ECO:0000313" key="2">
    <source>
        <dbReference type="Proteomes" id="UP000790377"/>
    </source>
</evidence>
<proteinExistence type="predicted"/>
<protein>
    <submittedName>
        <fullName evidence="1">Uncharacterized protein</fullName>
    </submittedName>
</protein>
<sequence>MKAIPMFPPILPGTSFDNPFINPEYPPTSFIHPDSLPIPGAADLGPKFNKPSHARRQPPGHVPRPRNAFILFRCDFVRQRKIPESVEKDNRNLSRIAGRLWQEMSEQDKQPWVVLAMKEKQKHAAMYPNYRYSPMHGLTARTNSSAKSKLTKGSNDPEGEEREHKARLADMSSFIVQNDTPGRELQRGIPKRRGLPQSGPCSVLPPPRRSSSCPPVGSIPMPTYAQLQSWANSLTTQDDLARRPSRTTMYHSVTSEPIAPVAETSVATYAPWISVPVPFEWPTLQQTWDPLMGPSFLDTAQFTSPFDLSDQHFELPSYDDNNDNINRMARLSLAPNFTNPFDSEYSCEPKKEDLALSPLAMTVSPLDLHASVDTSDHAHNPFVTA</sequence>
<reference evidence="1" key="1">
    <citation type="journal article" date="2021" name="New Phytol.">
        <title>Evolutionary innovations through gain and loss of genes in the ectomycorrhizal Boletales.</title>
        <authorList>
            <person name="Wu G."/>
            <person name="Miyauchi S."/>
            <person name="Morin E."/>
            <person name="Kuo A."/>
            <person name="Drula E."/>
            <person name="Varga T."/>
            <person name="Kohler A."/>
            <person name="Feng B."/>
            <person name="Cao Y."/>
            <person name="Lipzen A."/>
            <person name="Daum C."/>
            <person name="Hundley H."/>
            <person name="Pangilinan J."/>
            <person name="Johnson J."/>
            <person name="Barry K."/>
            <person name="LaButti K."/>
            <person name="Ng V."/>
            <person name="Ahrendt S."/>
            <person name="Min B."/>
            <person name="Choi I.G."/>
            <person name="Park H."/>
            <person name="Plett J.M."/>
            <person name="Magnuson J."/>
            <person name="Spatafora J.W."/>
            <person name="Nagy L.G."/>
            <person name="Henrissat B."/>
            <person name="Grigoriev I.V."/>
            <person name="Yang Z.L."/>
            <person name="Xu J."/>
            <person name="Martin F.M."/>
        </authorList>
    </citation>
    <scope>NUCLEOTIDE SEQUENCE</scope>
    <source>
        <strain evidence="1">ATCC 28755</strain>
    </source>
</reference>
<organism evidence="1 2">
    <name type="scientific">Hygrophoropsis aurantiaca</name>
    <dbReference type="NCBI Taxonomy" id="72124"/>
    <lineage>
        <taxon>Eukaryota</taxon>
        <taxon>Fungi</taxon>
        <taxon>Dikarya</taxon>
        <taxon>Basidiomycota</taxon>
        <taxon>Agaricomycotina</taxon>
        <taxon>Agaricomycetes</taxon>
        <taxon>Agaricomycetidae</taxon>
        <taxon>Boletales</taxon>
        <taxon>Coniophorineae</taxon>
        <taxon>Hygrophoropsidaceae</taxon>
        <taxon>Hygrophoropsis</taxon>
    </lineage>
</organism>
<dbReference type="EMBL" id="MU267607">
    <property type="protein sequence ID" value="KAH7914878.1"/>
    <property type="molecule type" value="Genomic_DNA"/>
</dbReference>
<gene>
    <name evidence="1" type="ORF">BJ138DRAFT_1142801</name>
</gene>
<accession>A0ACB8AQ60</accession>
<dbReference type="Proteomes" id="UP000790377">
    <property type="component" value="Unassembled WGS sequence"/>
</dbReference>